<feature type="compositionally biased region" description="Basic residues" evidence="1">
    <location>
        <begin position="51"/>
        <end position="61"/>
    </location>
</feature>
<dbReference type="Proteomes" id="UP001066276">
    <property type="component" value="Chromosome 11"/>
</dbReference>
<evidence type="ECO:0000313" key="2">
    <source>
        <dbReference type="EMBL" id="KAJ1091282.1"/>
    </source>
</evidence>
<accession>A0AAV7LJR5</accession>
<protein>
    <submittedName>
        <fullName evidence="2">Uncharacterized protein</fullName>
    </submittedName>
</protein>
<reference evidence="2" key="1">
    <citation type="journal article" date="2022" name="bioRxiv">
        <title>Sequencing and chromosome-scale assembly of the giantPleurodeles waltlgenome.</title>
        <authorList>
            <person name="Brown T."/>
            <person name="Elewa A."/>
            <person name="Iarovenko S."/>
            <person name="Subramanian E."/>
            <person name="Araus A.J."/>
            <person name="Petzold A."/>
            <person name="Susuki M."/>
            <person name="Suzuki K.-i.T."/>
            <person name="Hayashi T."/>
            <person name="Toyoda A."/>
            <person name="Oliveira C."/>
            <person name="Osipova E."/>
            <person name="Leigh N.D."/>
            <person name="Simon A."/>
            <person name="Yun M.H."/>
        </authorList>
    </citation>
    <scope>NUCLEOTIDE SEQUENCE</scope>
    <source>
        <strain evidence="2">20211129_DDA</strain>
        <tissue evidence="2">Liver</tissue>
    </source>
</reference>
<gene>
    <name evidence="2" type="ORF">NDU88_004409</name>
</gene>
<proteinExistence type="predicted"/>
<sequence length="148" mass="16951">MMESWPHYNSPRLTIISIVLSHPLPVFSLEGFEFHQTLIPVSQSSRSGSPLRKHQKSRKSVSSKAQMELAPPSNTFQFNPEDIVHPRSADWAPAQEVAEYLHGKLRRSFDKEVRNRLRAECPRLELPDKVVETPEIDASMLTFLNKFA</sequence>
<dbReference type="AlphaFoldDB" id="A0AAV7LJR5"/>
<evidence type="ECO:0000313" key="3">
    <source>
        <dbReference type="Proteomes" id="UP001066276"/>
    </source>
</evidence>
<evidence type="ECO:0000256" key="1">
    <source>
        <dbReference type="SAM" id="MobiDB-lite"/>
    </source>
</evidence>
<keyword evidence="3" id="KW-1185">Reference proteome</keyword>
<organism evidence="2 3">
    <name type="scientific">Pleurodeles waltl</name>
    <name type="common">Iberian ribbed newt</name>
    <dbReference type="NCBI Taxonomy" id="8319"/>
    <lineage>
        <taxon>Eukaryota</taxon>
        <taxon>Metazoa</taxon>
        <taxon>Chordata</taxon>
        <taxon>Craniata</taxon>
        <taxon>Vertebrata</taxon>
        <taxon>Euteleostomi</taxon>
        <taxon>Amphibia</taxon>
        <taxon>Batrachia</taxon>
        <taxon>Caudata</taxon>
        <taxon>Salamandroidea</taxon>
        <taxon>Salamandridae</taxon>
        <taxon>Pleurodelinae</taxon>
        <taxon>Pleurodeles</taxon>
    </lineage>
</organism>
<comment type="caution">
    <text evidence="2">The sequence shown here is derived from an EMBL/GenBank/DDBJ whole genome shotgun (WGS) entry which is preliminary data.</text>
</comment>
<name>A0AAV7LJR5_PLEWA</name>
<dbReference type="EMBL" id="JANPWB010000015">
    <property type="protein sequence ID" value="KAJ1091282.1"/>
    <property type="molecule type" value="Genomic_DNA"/>
</dbReference>
<feature type="region of interest" description="Disordered" evidence="1">
    <location>
        <begin position="43"/>
        <end position="78"/>
    </location>
</feature>